<dbReference type="Pfam" id="PF01044">
    <property type="entry name" value="Vinculin"/>
    <property type="match status" value="1"/>
</dbReference>
<dbReference type="EMBL" id="JAAWVQ010166674">
    <property type="protein sequence ID" value="MBN3287513.1"/>
    <property type="molecule type" value="Genomic_DNA"/>
</dbReference>
<evidence type="ECO:0000256" key="3">
    <source>
        <dbReference type="ARBA" id="ARBA00022490"/>
    </source>
</evidence>
<comment type="subcellular location">
    <subcellularLocation>
        <location evidence="1">Cytoplasm</location>
    </subcellularLocation>
</comment>
<organism evidence="4 5">
    <name type="scientific">Polyodon spathula</name>
    <name type="common">North American paddlefish</name>
    <name type="synonym">Squalus spathula</name>
    <dbReference type="NCBI Taxonomy" id="7913"/>
    <lineage>
        <taxon>Eukaryota</taxon>
        <taxon>Metazoa</taxon>
        <taxon>Chordata</taxon>
        <taxon>Craniata</taxon>
        <taxon>Vertebrata</taxon>
        <taxon>Euteleostomi</taxon>
        <taxon>Actinopterygii</taxon>
        <taxon>Chondrostei</taxon>
        <taxon>Acipenseriformes</taxon>
        <taxon>Polyodontidae</taxon>
        <taxon>Polyodon</taxon>
    </lineage>
</organism>
<dbReference type="SUPFAM" id="SSF47220">
    <property type="entry name" value="alpha-catenin/vinculin-like"/>
    <property type="match status" value="2"/>
</dbReference>
<dbReference type="Gene3D" id="1.20.120.230">
    <property type="entry name" value="Alpha-catenin/vinculin-like"/>
    <property type="match status" value="2"/>
</dbReference>
<comment type="similarity">
    <text evidence="2">Belongs to the vinculin/alpha-catenin family.</text>
</comment>
<feature type="non-terminal residue" evidence="4">
    <location>
        <position position="316"/>
    </location>
</feature>
<dbReference type="PANTHER" id="PTHR46342">
    <property type="entry name" value="ALPHA-CATULIN"/>
    <property type="match status" value="1"/>
</dbReference>
<protein>
    <submittedName>
        <fullName evidence="4">CTNL1 protein</fullName>
    </submittedName>
</protein>
<accession>A0ABS2YM63</accession>
<feature type="non-terminal residue" evidence="4">
    <location>
        <position position="1"/>
    </location>
</feature>
<proteinExistence type="inferred from homology"/>
<comment type="caution">
    <text evidence="4">The sequence shown here is derived from an EMBL/GenBank/DDBJ whole genome shotgun (WGS) entry which is preliminary data.</text>
</comment>
<name>A0ABS2YM63_POLSP</name>
<dbReference type="PANTHER" id="PTHR46342:SF1">
    <property type="entry name" value="ALPHA-CATULIN"/>
    <property type="match status" value="1"/>
</dbReference>
<evidence type="ECO:0000256" key="2">
    <source>
        <dbReference type="ARBA" id="ARBA00008376"/>
    </source>
</evidence>
<keyword evidence="5" id="KW-1185">Reference proteome</keyword>
<gene>
    <name evidence="4" type="primary">Ctnnal1_1</name>
    <name evidence="4" type="ORF">GTO93_0002477</name>
</gene>
<dbReference type="InterPro" id="IPR030045">
    <property type="entry name" value="CTNNAL1"/>
</dbReference>
<reference evidence="4" key="1">
    <citation type="journal article" date="2021" name="Cell">
        <title>Tracing the genetic footprints of vertebrate landing in non-teleost ray-finned fishes.</title>
        <authorList>
            <person name="Bi X."/>
            <person name="Wang K."/>
            <person name="Yang L."/>
            <person name="Pan H."/>
            <person name="Jiang H."/>
            <person name="Wei Q."/>
            <person name="Fang M."/>
            <person name="Yu H."/>
            <person name="Zhu C."/>
            <person name="Cai Y."/>
            <person name="He Y."/>
            <person name="Gan X."/>
            <person name="Zeng H."/>
            <person name="Yu D."/>
            <person name="Zhu Y."/>
            <person name="Jiang H."/>
            <person name="Qiu Q."/>
            <person name="Yang H."/>
            <person name="Zhang Y.E."/>
            <person name="Wang W."/>
            <person name="Zhu M."/>
            <person name="He S."/>
            <person name="Zhang G."/>
        </authorList>
    </citation>
    <scope>NUCLEOTIDE SEQUENCE</scope>
    <source>
        <strain evidence="4">Pddl_001</strain>
    </source>
</reference>
<evidence type="ECO:0000313" key="4">
    <source>
        <dbReference type="EMBL" id="MBN3287513.1"/>
    </source>
</evidence>
<dbReference type="InterPro" id="IPR036723">
    <property type="entry name" value="Alpha-catenin/vinculin-like_sf"/>
</dbReference>
<sequence>MQVQNPKATEATEEMELAILKTCQCMNELKKELHNAAAELAADLLKYHADHIVLKALKVSGGEGSLEALAKYTCELTEQKEQLVETCRLLRHISGTEPLEITCIHAEDTFQVIGPQIISSAQTLALHPSSKIAKENLDVFCEAWESQLNDMSILLREIIDLFEGRRGEKRTYLSLPRPGVSSIGTSLSFLNVREQKMAKYTQLSKEKRQSWEDQEHEIVRQGQGMSSMAYSMYLFTRGEGLLKTTQDLFHQTEVFAEEGFKLYSSLQAFSTQLGDDEKAIFTAETEKLVALCQQLQITARMPVQGKNSTFLKVLLY</sequence>
<evidence type="ECO:0000256" key="1">
    <source>
        <dbReference type="ARBA" id="ARBA00004496"/>
    </source>
</evidence>
<dbReference type="Proteomes" id="UP001166093">
    <property type="component" value="Unassembled WGS sequence"/>
</dbReference>
<keyword evidence="3" id="KW-0963">Cytoplasm</keyword>
<evidence type="ECO:0000313" key="5">
    <source>
        <dbReference type="Proteomes" id="UP001166093"/>
    </source>
</evidence>
<dbReference type="InterPro" id="IPR006077">
    <property type="entry name" value="Vinculin/catenin"/>
</dbReference>